<dbReference type="AlphaFoldDB" id="A0A699RF26"/>
<proteinExistence type="predicted"/>
<evidence type="ECO:0000313" key="1">
    <source>
        <dbReference type="EMBL" id="GFC83667.1"/>
    </source>
</evidence>
<feature type="non-terminal residue" evidence="1">
    <location>
        <position position="1"/>
    </location>
</feature>
<accession>A0A699RF26</accession>
<comment type="caution">
    <text evidence="1">The sequence shown here is derived from an EMBL/GenBank/DDBJ whole genome shotgun (WGS) entry which is preliminary data.</text>
</comment>
<protein>
    <submittedName>
        <fullName evidence="1">Uncharacterized protein</fullName>
    </submittedName>
</protein>
<name>A0A699RF26_TANCI</name>
<gene>
    <name evidence="1" type="ORF">Tci_855637</name>
</gene>
<sequence length="156" mass="16362">AAVRIGQVAALLQLAPACRRCRASQKSPETIRRSLGGQTGACGCRARPPNYPAASAADLRAARGPCTRPWARPSSPRCRAPGARQCVRPALATSRARRGAGYAGLRGKYAFPAFKMANRPTTIPKPRVVLRPMKAAVGACCTISALSWLACASSCS</sequence>
<dbReference type="EMBL" id="BKCJ011090666">
    <property type="protein sequence ID" value="GFC83667.1"/>
    <property type="molecule type" value="Genomic_DNA"/>
</dbReference>
<organism evidence="1">
    <name type="scientific">Tanacetum cinerariifolium</name>
    <name type="common">Dalmatian daisy</name>
    <name type="synonym">Chrysanthemum cinerariifolium</name>
    <dbReference type="NCBI Taxonomy" id="118510"/>
    <lineage>
        <taxon>Eukaryota</taxon>
        <taxon>Viridiplantae</taxon>
        <taxon>Streptophyta</taxon>
        <taxon>Embryophyta</taxon>
        <taxon>Tracheophyta</taxon>
        <taxon>Spermatophyta</taxon>
        <taxon>Magnoliopsida</taxon>
        <taxon>eudicotyledons</taxon>
        <taxon>Gunneridae</taxon>
        <taxon>Pentapetalae</taxon>
        <taxon>asterids</taxon>
        <taxon>campanulids</taxon>
        <taxon>Asterales</taxon>
        <taxon>Asteraceae</taxon>
        <taxon>Asteroideae</taxon>
        <taxon>Anthemideae</taxon>
        <taxon>Anthemidinae</taxon>
        <taxon>Tanacetum</taxon>
    </lineage>
</organism>
<reference evidence="1" key="1">
    <citation type="journal article" date="2019" name="Sci. Rep.">
        <title>Draft genome of Tanacetum cinerariifolium, the natural source of mosquito coil.</title>
        <authorList>
            <person name="Yamashiro T."/>
            <person name="Shiraishi A."/>
            <person name="Satake H."/>
            <person name="Nakayama K."/>
        </authorList>
    </citation>
    <scope>NUCLEOTIDE SEQUENCE</scope>
</reference>